<dbReference type="PANTHER" id="PTHR42794:SF1">
    <property type="entry name" value="HEMIN IMPORT ATP-BINDING PROTEIN HMUV"/>
    <property type="match status" value="1"/>
</dbReference>
<organism evidence="6 7">
    <name type="scientific">Lysinibacillus xylanilyticus</name>
    <dbReference type="NCBI Taxonomy" id="582475"/>
    <lineage>
        <taxon>Bacteria</taxon>
        <taxon>Bacillati</taxon>
        <taxon>Bacillota</taxon>
        <taxon>Bacilli</taxon>
        <taxon>Bacillales</taxon>
        <taxon>Bacillaceae</taxon>
        <taxon>Lysinibacillus</taxon>
    </lineage>
</organism>
<dbReference type="InterPro" id="IPR003439">
    <property type="entry name" value="ABC_transporter-like_ATP-bd"/>
</dbReference>
<dbReference type="PANTHER" id="PTHR42794">
    <property type="entry name" value="HEMIN IMPORT ATP-BINDING PROTEIN HMUV"/>
    <property type="match status" value="1"/>
</dbReference>
<sequence length="491" mass="53509">MIVVEHLSGGYEDVPIVQDISFSVEKGKILGILGPNGSGKSTLLKVISGILPATAGTILVDDKNISSYNARALAKKMAVLPQLHANAFSNSVREAVSLGRYPHQTGFFSSWTDRDEQAVQHAMMQTGVKRYERTPMEFLSGGEQQRVFVAQALAQTAEILLLDEPTNHLDIAHQRQILDMVRKEAIESGLTVIMVLHDMNLASLYCDELLLMEEGRMRAFGAPHEVLIASQIEDVYHARVATYAHPEIPKPQITMMPASVEHQQRAVITKENFTVTDRYIKLQSGFPLKAVSSAVHNPGIGWYDCLLNRSVPIDYVISDVKKEVAGFLLKEHFSSTGTVVMLTAVPTNLVAINEFKASFGSVLVAVTAGVGNAVDVSRTHERQDEPHVGTINTWVIVNGCLSEEAFFQAMMTATEAKTKALQSENIRDELSGTIATSTATDSLLIAATQKGEEMLYGGPITDVGKIIGKGVFETTVQAIKNYLHSAETSAE</sequence>
<dbReference type="PATRIC" id="fig|582475.4.peg.2722"/>
<dbReference type="OrthoDB" id="9787851at2"/>
<accession>A0A0K9F4G9</accession>
<protein>
    <submittedName>
        <fullName evidence="6">Iron ABC transporter ATPase</fullName>
    </submittedName>
</protein>
<dbReference type="InterPro" id="IPR027417">
    <property type="entry name" value="P-loop_NTPase"/>
</dbReference>
<evidence type="ECO:0000313" key="7">
    <source>
        <dbReference type="Proteomes" id="UP000037326"/>
    </source>
</evidence>
<evidence type="ECO:0000256" key="4">
    <source>
        <dbReference type="ARBA" id="ARBA00022967"/>
    </source>
</evidence>
<proteinExistence type="predicted"/>
<dbReference type="RefSeq" id="WP_049667987.1">
    <property type="nucleotide sequence ID" value="NZ_LFXJ01000010.1"/>
</dbReference>
<keyword evidence="4" id="KW-1278">Translocase</keyword>
<reference evidence="7" key="1">
    <citation type="submission" date="2015-07" db="EMBL/GenBank/DDBJ databases">
        <authorList>
            <consortium name="Consortium for Microbial Forensics and Genomics (microFORGE)"/>
            <person name="Knight B.M."/>
            <person name="Roberts D.P."/>
            <person name="Lin D."/>
            <person name="Hari K."/>
            <person name="Fletcher J."/>
            <person name="Melcher U."/>
            <person name="Blagden T."/>
            <person name="Winegar R.A."/>
        </authorList>
    </citation>
    <scope>NUCLEOTIDE SEQUENCE [LARGE SCALE GENOMIC DNA]</scope>
    <source>
        <strain evidence="7">DSM 23493</strain>
    </source>
</reference>
<evidence type="ECO:0000256" key="3">
    <source>
        <dbReference type="ARBA" id="ARBA00022840"/>
    </source>
</evidence>
<dbReference type="AlphaFoldDB" id="A0A0K9F4G9"/>
<dbReference type="GO" id="GO:0016887">
    <property type="term" value="F:ATP hydrolysis activity"/>
    <property type="evidence" value="ECO:0007669"/>
    <property type="project" value="InterPro"/>
</dbReference>
<dbReference type="CDD" id="cd03214">
    <property type="entry name" value="ABC_Iron-Siderophores_B12_Hemin"/>
    <property type="match status" value="1"/>
</dbReference>
<dbReference type="PROSITE" id="PS00211">
    <property type="entry name" value="ABC_TRANSPORTER_1"/>
    <property type="match status" value="1"/>
</dbReference>
<dbReference type="Pfam" id="PF01955">
    <property type="entry name" value="CbiZ"/>
    <property type="match status" value="1"/>
</dbReference>
<evidence type="ECO:0000256" key="2">
    <source>
        <dbReference type="ARBA" id="ARBA00022741"/>
    </source>
</evidence>
<gene>
    <name evidence="6" type="ORF">ACZ11_18330</name>
</gene>
<dbReference type="Proteomes" id="UP000037326">
    <property type="component" value="Unassembled WGS sequence"/>
</dbReference>
<dbReference type="GeneID" id="96600176"/>
<dbReference type="GO" id="GO:0005524">
    <property type="term" value="F:ATP binding"/>
    <property type="evidence" value="ECO:0007669"/>
    <property type="project" value="UniProtKB-KW"/>
</dbReference>
<dbReference type="Gene3D" id="3.40.50.300">
    <property type="entry name" value="P-loop containing nucleotide triphosphate hydrolases"/>
    <property type="match status" value="1"/>
</dbReference>
<dbReference type="FunFam" id="3.40.50.300:FF:000134">
    <property type="entry name" value="Iron-enterobactin ABC transporter ATP-binding protein"/>
    <property type="match status" value="1"/>
</dbReference>
<dbReference type="InterPro" id="IPR003593">
    <property type="entry name" value="AAA+_ATPase"/>
</dbReference>
<keyword evidence="2" id="KW-0547">Nucleotide-binding</keyword>
<name>A0A0K9F4G9_9BACI</name>
<dbReference type="SUPFAM" id="SSF52540">
    <property type="entry name" value="P-loop containing nucleoside triphosphate hydrolases"/>
    <property type="match status" value="1"/>
</dbReference>
<comment type="caution">
    <text evidence="6">The sequence shown here is derived from an EMBL/GenBank/DDBJ whole genome shotgun (WGS) entry which is preliminary data.</text>
</comment>
<dbReference type="Pfam" id="PF00005">
    <property type="entry name" value="ABC_tran"/>
    <property type="match status" value="1"/>
</dbReference>
<evidence type="ECO:0000259" key="5">
    <source>
        <dbReference type="PROSITE" id="PS50893"/>
    </source>
</evidence>
<dbReference type="InterPro" id="IPR017871">
    <property type="entry name" value="ABC_transporter-like_CS"/>
</dbReference>
<evidence type="ECO:0000313" key="6">
    <source>
        <dbReference type="EMBL" id="KMY29082.1"/>
    </source>
</evidence>
<keyword evidence="3" id="KW-0067">ATP-binding</keyword>
<evidence type="ECO:0000256" key="1">
    <source>
        <dbReference type="ARBA" id="ARBA00022448"/>
    </source>
</evidence>
<dbReference type="PROSITE" id="PS50893">
    <property type="entry name" value="ABC_TRANSPORTER_2"/>
    <property type="match status" value="1"/>
</dbReference>
<feature type="domain" description="ABC transporter" evidence="5">
    <location>
        <begin position="2"/>
        <end position="239"/>
    </location>
</feature>
<keyword evidence="1" id="KW-0813">Transport</keyword>
<dbReference type="EMBL" id="LFXJ01000010">
    <property type="protein sequence ID" value="KMY29082.1"/>
    <property type="molecule type" value="Genomic_DNA"/>
</dbReference>
<dbReference type="SMART" id="SM00382">
    <property type="entry name" value="AAA"/>
    <property type="match status" value="1"/>
</dbReference>
<dbReference type="InterPro" id="IPR002808">
    <property type="entry name" value="AdoCbi_amidolase"/>
</dbReference>